<evidence type="ECO:0000256" key="6">
    <source>
        <dbReference type="ARBA" id="ARBA00022660"/>
    </source>
</evidence>
<proteinExistence type="inferred from homology"/>
<feature type="transmembrane region" description="Helical" evidence="16">
    <location>
        <begin position="12"/>
        <end position="32"/>
    </location>
</feature>
<feature type="transmembrane region" description="Helical" evidence="16">
    <location>
        <begin position="94"/>
        <end position="114"/>
    </location>
</feature>
<evidence type="ECO:0000256" key="10">
    <source>
        <dbReference type="ARBA" id="ARBA00022989"/>
    </source>
</evidence>
<dbReference type="RefSeq" id="YP_008475608.1">
    <property type="nucleotide sequence ID" value="NC_022194.1"/>
</dbReference>
<dbReference type="GO" id="GO:0031966">
    <property type="term" value="C:mitochondrial membrane"/>
    <property type="evidence" value="ECO:0007669"/>
    <property type="project" value="UniProtKB-SubCell"/>
</dbReference>
<keyword evidence="13 16" id="KW-0496">Mitochondrion</keyword>
<feature type="transmembrane region" description="Helical" evidence="16">
    <location>
        <begin position="228"/>
        <end position="250"/>
    </location>
</feature>
<keyword evidence="5 16" id="KW-0813">Transport</keyword>
<keyword evidence="11 16" id="KW-0520">NAD</keyword>
<comment type="function">
    <text evidence="16">Core subunit of the mitochondrial membrane respiratory chain NADH dehydrogenase (Complex I) which catalyzes electron transfer from NADH through the respiratory chain, using ubiquinone as an electron acceptor. Essential for the catalytic activity and assembly of complex I.</text>
</comment>
<feature type="transmembrane region" description="Helical" evidence="16">
    <location>
        <begin position="126"/>
        <end position="146"/>
    </location>
</feature>
<feature type="transmembrane region" description="Helical" evidence="16">
    <location>
        <begin position="195"/>
        <end position="216"/>
    </location>
</feature>
<keyword evidence="9 16" id="KW-0249">Electron transport</keyword>
<dbReference type="GeneID" id="16695725"/>
<feature type="transmembrane region" description="Helical" evidence="16">
    <location>
        <begin position="257"/>
        <end position="280"/>
    </location>
</feature>
<dbReference type="PANTHER" id="PTHR43507">
    <property type="entry name" value="NADH-UBIQUINONE OXIDOREDUCTASE CHAIN 4"/>
    <property type="match status" value="1"/>
</dbReference>
<evidence type="ECO:0000313" key="18">
    <source>
        <dbReference type="EMBL" id="BAN79053.1"/>
    </source>
</evidence>
<sequence length="427" mass="46674">MGLSLSGYGVSLMFGLGFMYLLALMGGFSSRLSVMSPWFSLDQLSFVMVILVMVVGMMSFISSGSDMGNSNFCFSLVLSVFISLVFFISSGFVLFFIFFEAGLIPLVALILGWGYQPERLQACMSLILYTVTGSLPFMMMVCWACVTYGSDTMFLLMAESMELSSLVWFILFLGFFVKMPVFGVHSWLPKAHVEAPVAGSMILAGVLLKFGCYGLMRVMYSFSWGMGLFGEFLMGFSIWGGVISSMICLIQADLKSLIAYSSISHMSLVVIGIFSCSAVGWSGALVMMFAHGLSSPLLFGLANYSYKIFHSRSMMLSKGLLSVSPIMSLLLFLACVLGMGCPPGVNFVSEVMLLSSGSFLSWVLIIPMGFISFLGAAYSLYLYSSVSHGGVSSLGKSWVSEFIGVPLMYMISYSLFFLSFCLDVFYM</sequence>
<dbReference type="Pfam" id="PF00361">
    <property type="entry name" value="Proton_antipo_M"/>
    <property type="match status" value="1"/>
</dbReference>
<feature type="domain" description="NADH:quinone oxidoreductase/Mrp antiporter transmembrane" evidence="17">
    <location>
        <begin position="92"/>
        <end position="371"/>
    </location>
</feature>
<keyword evidence="7 16" id="KW-0812">Transmembrane</keyword>
<keyword evidence="12 16" id="KW-0830">Ubiquinone</keyword>
<dbReference type="GO" id="GO:0015990">
    <property type="term" value="P:electron transport coupled proton transport"/>
    <property type="evidence" value="ECO:0007669"/>
    <property type="project" value="TreeGrafter"/>
</dbReference>
<dbReference type="PANTHER" id="PTHR43507:SF20">
    <property type="entry name" value="NADH-UBIQUINONE OXIDOREDUCTASE CHAIN 4"/>
    <property type="match status" value="1"/>
</dbReference>
<keyword evidence="14 16" id="KW-0472">Membrane</keyword>
<evidence type="ECO:0000256" key="3">
    <source>
        <dbReference type="ARBA" id="ARBA00012944"/>
    </source>
</evidence>
<feature type="transmembrane region" description="Helical" evidence="16">
    <location>
        <begin position="44"/>
        <end position="62"/>
    </location>
</feature>
<evidence type="ECO:0000256" key="4">
    <source>
        <dbReference type="ARBA" id="ARBA00021006"/>
    </source>
</evidence>
<dbReference type="InterPro" id="IPR001750">
    <property type="entry name" value="ND/Mrp_TM"/>
</dbReference>
<name>T2HG01_FULMU</name>
<feature type="transmembrane region" description="Helical" evidence="16">
    <location>
        <begin position="318"/>
        <end position="339"/>
    </location>
</feature>
<evidence type="ECO:0000256" key="16">
    <source>
        <dbReference type="RuleBase" id="RU003297"/>
    </source>
</evidence>
<geneLocation type="mitochondrion" evidence="18"/>
<dbReference type="InterPro" id="IPR003918">
    <property type="entry name" value="NADH_UbQ_OxRdtase"/>
</dbReference>
<keyword evidence="10 16" id="KW-1133">Transmembrane helix</keyword>
<evidence type="ECO:0000256" key="8">
    <source>
        <dbReference type="ARBA" id="ARBA00022967"/>
    </source>
</evidence>
<evidence type="ECO:0000256" key="11">
    <source>
        <dbReference type="ARBA" id="ARBA00023027"/>
    </source>
</evidence>
<dbReference type="EC" id="7.1.1.2" evidence="3 16"/>
<feature type="transmembrane region" description="Helical" evidence="16">
    <location>
        <begin position="359"/>
        <end position="381"/>
    </location>
</feature>
<evidence type="ECO:0000256" key="12">
    <source>
        <dbReference type="ARBA" id="ARBA00023075"/>
    </source>
</evidence>
<dbReference type="GO" id="GO:0048039">
    <property type="term" value="F:ubiquinone binding"/>
    <property type="evidence" value="ECO:0007669"/>
    <property type="project" value="TreeGrafter"/>
</dbReference>
<evidence type="ECO:0000256" key="15">
    <source>
        <dbReference type="ARBA" id="ARBA00049551"/>
    </source>
</evidence>
<feature type="transmembrane region" description="Helical" evidence="16">
    <location>
        <begin position="166"/>
        <end position="188"/>
    </location>
</feature>
<dbReference type="AlphaFoldDB" id="T2HG01"/>
<dbReference type="GO" id="GO:0008137">
    <property type="term" value="F:NADH dehydrogenase (ubiquinone) activity"/>
    <property type="evidence" value="ECO:0007669"/>
    <property type="project" value="UniProtKB-UniRule"/>
</dbReference>
<keyword evidence="8" id="KW-1278">Translocase</keyword>
<feature type="transmembrane region" description="Helical" evidence="16">
    <location>
        <begin position="286"/>
        <end position="306"/>
    </location>
</feature>
<evidence type="ECO:0000256" key="7">
    <source>
        <dbReference type="ARBA" id="ARBA00022692"/>
    </source>
</evidence>
<dbReference type="PRINTS" id="PR01437">
    <property type="entry name" value="NUOXDRDTASE4"/>
</dbReference>
<gene>
    <name evidence="18" type="primary">ND4</name>
</gene>
<evidence type="ECO:0000256" key="14">
    <source>
        <dbReference type="ARBA" id="ARBA00023136"/>
    </source>
</evidence>
<feature type="transmembrane region" description="Helical" evidence="16">
    <location>
        <begin position="69"/>
        <end position="88"/>
    </location>
</feature>
<dbReference type="CTD" id="4538"/>
<evidence type="ECO:0000256" key="5">
    <source>
        <dbReference type="ARBA" id="ARBA00022448"/>
    </source>
</evidence>
<evidence type="ECO:0000256" key="1">
    <source>
        <dbReference type="ARBA" id="ARBA00004225"/>
    </source>
</evidence>
<comment type="similarity">
    <text evidence="2 16">Belongs to the complex I subunit 4 family.</text>
</comment>
<dbReference type="EMBL" id="AB809077">
    <property type="protein sequence ID" value="BAN79053.1"/>
    <property type="molecule type" value="Genomic_DNA"/>
</dbReference>
<dbReference type="GO" id="GO:0042773">
    <property type="term" value="P:ATP synthesis coupled electron transport"/>
    <property type="evidence" value="ECO:0007669"/>
    <property type="project" value="InterPro"/>
</dbReference>
<comment type="catalytic activity">
    <reaction evidence="15 16">
        <text>a ubiquinone + NADH + 5 H(+)(in) = a ubiquinol + NAD(+) + 4 H(+)(out)</text>
        <dbReference type="Rhea" id="RHEA:29091"/>
        <dbReference type="Rhea" id="RHEA-COMP:9565"/>
        <dbReference type="Rhea" id="RHEA-COMP:9566"/>
        <dbReference type="ChEBI" id="CHEBI:15378"/>
        <dbReference type="ChEBI" id="CHEBI:16389"/>
        <dbReference type="ChEBI" id="CHEBI:17976"/>
        <dbReference type="ChEBI" id="CHEBI:57540"/>
        <dbReference type="ChEBI" id="CHEBI:57945"/>
        <dbReference type="EC" id="7.1.1.2"/>
    </reaction>
</comment>
<evidence type="ECO:0000256" key="2">
    <source>
        <dbReference type="ARBA" id="ARBA00009025"/>
    </source>
</evidence>
<accession>T2HG01</accession>
<feature type="transmembrane region" description="Helical" evidence="16">
    <location>
        <begin position="402"/>
        <end position="426"/>
    </location>
</feature>
<reference evidence="18" key="1">
    <citation type="journal article" date="2013" name="Fish. Sci.">
        <title>Complete mitochondrial genome sequence of Japanese cockle Fulvia mutica (Cardiidae).</title>
        <authorList>
            <person name="Imanishi Y."/>
            <person name="Tanaka M."/>
            <person name="Fujiwara M."/>
        </authorList>
    </citation>
    <scope>NUCLEOTIDE SEQUENCE</scope>
    <source>
        <strain evidence="18">Yellow</strain>
        <tissue evidence="18">Adductor muscle</tissue>
    </source>
</reference>
<dbReference type="GO" id="GO:0003954">
    <property type="term" value="F:NADH dehydrogenase activity"/>
    <property type="evidence" value="ECO:0007669"/>
    <property type="project" value="TreeGrafter"/>
</dbReference>
<comment type="subcellular location">
    <subcellularLocation>
        <location evidence="1 16">Mitochondrion membrane</location>
        <topology evidence="1 16">Multi-pass membrane protein</topology>
    </subcellularLocation>
</comment>
<protein>
    <recommendedName>
        <fullName evidence="4 16">NADH-ubiquinone oxidoreductase chain 4</fullName>
        <ecNumber evidence="3 16">7.1.1.2</ecNumber>
    </recommendedName>
</protein>
<organism evidence="18">
    <name type="scientific">Fulvia mutica</name>
    <name type="common">Egg cockle</name>
    <dbReference type="NCBI Taxonomy" id="80828"/>
    <lineage>
        <taxon>Eukaryota</taxon>
        <taxon>Metazoa</taxon>
        <taxon>Spiralia</taxon>
        <taxon>Lophotrochozoa</taxon>
        <taxon>Mollusca</taxon>
        <taxon>Bivalvia</taxon>
        <taxon>Autobranchia</taxon>
        <taxon>Heteroconchia</taxon>
        <taxon>Euheterodonta</taxon>
        <taxon>Imparidentia</taxon>
        <taxon>Neoheterodontei</taxon>
        <taxon>Cardiida</taxon>
        <taxon>Cardioidea</taxon>
        <taxon>Cardiidae</taxon>
        <taxon>Cardiinae</taxon>
        <taxon>Fulvia</taxon>
    </lineage>
</organism>
<evidence type="ECO:0000256" key="13">
    <source>
        <dbReference type="ARBA" id="ARBA00023128"/>
    </source>
</evidence>
<evidence type="ECO:0000256" key="9">
    <source>
        <dbReference type="ARBA" id="ARBA00022982"/>
    </source>
</evidence>
<keyword evidence="6 16" id="KW-0679">Respiratory chain</keyword>
<evidence type="ECO:0000259" key="17">
    <source>
        <dbReference type="Pfam" id="PF00361"/>
    </source>
</evidence>